<evidence type="ECO:0000313" key="2">
    <source>
        <dbReference type="EMBL" id="DBA01929.1"/>
    </source>
</evidence>
<gene>
    <name evidence="2" type="ORF">N0F65_005118</name>
</gene>
<dbReference type="Pfam" id="PF13456">
    <property type="entry name" value="RVT_3"/>
    <property type="match status" value="1"/>
</dbReference>
<dbReference type="SUPFAM" id="SSF53098">
    <property type="entry name" value="Ribonuclease H-like"/>
    <property type="match status" value="1"/>
</dbReference>
<feature type="non-terminal residue" evidence="2">
    <location>
        <position position="1"/>
    </location>
</feature>
<organism evidence="2 3">
    <name type="scientific">Lagenidium giganteum</name>
    <dbReference type="NCBI Taxonomy" id="4803"/>
    <lineage>
        <taxon>Eukaryota</taxon>
        <taxon>Sar</taxon>
        <taxon>Stramenopiles</taxon>
        <taxon>Oomycota</taxon>
        <taxon>Peronosporomycetes</taxon>
        <taxon>Pythiales</taxon>
        <taxon>Pythiaceae</taxon>
    </lineage>
</organism>
<dbReference type="InterPro" id="IPR036397">
    <property type="entry name" value="RNaseH_sf"/>
</dbReference>
<sequence length="146" mass="16276">STASSNVTWIGAKFFEAAVTNNNTEYRALKLGLEKASQACLTPLHVIGNRNMIITQLASRRPPRAAHLRGLHATVRRLADEIGVCSWQHHYRRYNKMADAAANIAINTSASHQVAMVDLSNWFQVTRHCESDLAQWDQALSVHISI</sequence>
<evidence type="ECO:0000313" key="3">
    <source>
        <dbReference type="Proteomes" id="UP001146120"/>
    </source>
</evidence>
<evidence type="ECO:0000259" key="1">
    <source>
        <dbReference type="Pfam" id="PF13456"/>
    </source>
</evidence>
<dbReference type="Gene3D" id="3.30.420.10">
    <property type="entry name" value="Ribonuclease H-like superfamily/Ribonuclease H"/>
    <property type="match status" value="1"/>
</dbReference>
<accession>A0AAV2Z7B9</accession>
<proteinExistence type="predicted"/>
<dbReference type="AlphaFoldDB" id="A0AAV2Z7B9"/>
<comment type="caution">
    <text evidence="2">The sequence shown here is derived from an EMBL/GenBank/DDBJ whole genome shotgun (WGS) entry which is preliminary data.</text>
</comment>
<keyword evidence="3" id="KW-1185">Reference proteome</keyword>
<dbReference type="Proteomes" id="UP001146120">
    <property type="component" value="Unassembled WGS sequence"/>
</dbReference>
<reference evidence="2" key="1">
    <citation type="submission" date="2022-11" db="EMBL/GenBank/DDBJ databases">
        <authorList>
            <person name="Morgan W.R."/>
            <person name="Tartar A."/>
        </authorList>
    </citation>
    <scope>NUCLEOTIDE SEQUENCE</scope>
    <source>
        <strain evidence="2">ARSEF 373</strain>
    </source>
</reference>
<dbReference type="EMBL" id="DAKRPA010000039">
    <property type="protein sequence ID" value="DBA01929.1"/>
    <property type="molecule type" value="Genomic_DNA"/>
</dbReference>
<feature type="domain" description="RNase H type-1" evidence="1">
    <location>
        <begin position="5"/>
        <end position="104"/>
    </location>
</feature>
<dbReference type="InterPro" id="IPR002156">
    <property type="entry name" value="RNaseH_domain"/>
</dbReference>
<dbReference type="GO" id="GO:0003676">
    <property type="term" value="F:nucleic acid binding"/>
    <property type="evidence" value="ECO:0007669"/>
    <property type="project" value="InterPro"/>
</dbReference>
<protein>
    <recommendedName>
        <fullName evidence="1">RNase H type-1 domain-containing protein</fullName>
    </recommendedName>
</protein>
<reference evidence="2" key="2">
    <citation type="journal article" date="2023" name="Microbiol Resour">
        <title>Decontamination and Annotation of the Draft Genome Sequence of the Oomycete Lagenidium giganteum ARSEF 373.</title>
        <authorList>
            <person name="Morgan W.R."/>
            <person name="Tartar A."/>
        </authorList>
    </citation>
    <scope>NUCLEOTIDE SEQUENCE</scope>
    <source>
        <strain evidence="2">ARSEF 373</strain>
    </source>
</reference>
<name>A0AAV2Z7B9_9STRA</name>
<dbReference type="GO" id="GO:0004523">
    <property type="term" value="F:RNA-DNA hybrid ribonuclease activity"/>
    <property type="evidence" value="ECO:0007669"/>
    <property type="project" value="InterPro"/>
</dbReference>
<dbReference type="InterPro" id="IPR012337">
    <property type="entry name" value="RNaseH-like_sf"/>
</dbReference>